<feature type="transmembrane region" description="Helical" evidence="1">
    <location>
        <begin position="73"/>
        <end position="91"/>
    </location>
</feature>
<evidence type="ECO:0000313" key="3">
    <source>
        <dbReference type="Proteomes" id="UP000003277"/>
    </source>
</evidence>
<feature type="transmembrane region" description="Helical" evidence="1">
    <location>
        <begin position="6"/>
        <end position="23"/>
    </location>
</feature>
<feature type="transmembrane region" description="Helical" evidence="1">
    <location>
        <begin position="43"/>
        <end position="61"/>
    </location>
</feature>
<dbReference type="AlphaFoldDB" id="H1CZV0"/>
<evidence type="ECO:0000256" key="1">
    <source>
        <dbReference type="SAM" id="Phobius"/>
    </source>
</evidence>
<organism evidence="2 3">
    <name type="scientific">Dialister succinatiphilus YIT 11850</name>
    <dbReference type="NCBI Taxonomy" id="742743"/>
    <lineage>
        <taxon>Bacteria</taxon>
        <taxon>Bacillati</taxon>
        <taxon>Bacillota</taxon>
        <taxon>Negativicutes</taxon>
        <taxon>Veillonellales</taxon>
        <taxon>Veillonellaceae</taxon>
        <taxon>Dialister</taxon>
    </lineage>
</organism>
<name>H1CZV0_9FIRM</name>
<reference evidence="2 3" key="1">
    <citation type="submission" date="2011-11" db="EMBL/GenBank/DDBJ databases">
        <title>The Genome Sequence of Dialister succinatiphilus YIT 11850.</title>
        <authorList>
            <consortium name="The Broad Institute Genome Sequencing Platform"/>
            <person name="Earl A."/>
            <person name="Ward D."/>
            <person name="Feldgarden M."/>
            <person name="Gevers D."/>
            <person name="Morotomi M."/>
            <person name="Young S.K."/>
            <person name="Zeng Q."/>
            <person name="Gargeya S."/>
            <person name="Fitzgerald M."/>
            <person name="Haas B."/>
            <person name="Abouelleil A."/>
            <person name="Alvarado L."/>
            <person name="Arachchi H.M."/>
            <person name="Berlin A."/>
            <person name="Brown A."/>
            <person name="Chapman S.B."/>
            <person name="Dunbar C."/>
            <person name="Gearin G."/>
            <person name="Goldberg J."/>
            <person name="Griggs A."/>
            <person name="Gujja S."/>
            <person name="Heiman D."/>
            <person name="Howarth C."/>
            <person name="Lui A."/>
            <person name="MacDonald P.J.P."/>
            <person name="Montmayeur A."/>
            <person name="Murphy C."/>
            <person name="Neiman D."/>
            <person name="Pearson M."/>
            <person name="Priest M."/>
            <person name="Roberts A."/>
            <person name="Saif S."/>
            <person name="Shea T."/>
            <person name="Sisk P."/>
            <person name="Stolte C."/>
            <person name="Sykes S."/>
            <person name="Wortman J."/>
            <person name="Nusbaum C."/>
            <person name="Birren B."/>
        </authorList>
    </citation>
    <scope>NUCLEOTIDE SEQUENCE [LARGE SCALE GENOMIC DNA]</scope>
    <source>
        <strain evidence="2 3">YIT 11850</strain>
    </source>
</reference>
<dbReference type="RefSeq" id="WP_008859384.1">
    <property type="nucleotide sequence ID" value="NZ_JH591187.1"/>
</dbReference>
<accession>H1CZV0</accession>
<keyword evidence="1" id="KW-1133">Transmembrane helix</keyword>
<dbReference type="PATRIC" id="fig|742743.3.peg.904"/>
<dbReference type="OrthoDB" id="9975018at2"/>
<keyword evidence="1" id="KW-0812">Transmembrane</keyword>
<dbReference type="Proteomes" id="UP000003277">
    <property type="component" value="Unassembled WGS sequence"/>
</dbReference>
<proteinExistence type="predicted"/>
<keyword evidence="1" id="KW-0472">Membrane</keyword>
<sequence length="127" mass="14763">MEHNYLFDGVAVLIILWFIKSYFLGRASTEEEKFLYREAPRWLLYFTSGLVCVTLLMMVLVDFGIVPGIPQESTFRLTVASLLLWLAMALYTRWNWGVHIADRDLRGKNNRKMLLLLLLMAFLASTL</sequence>
<dbReference type="EMBL" id="ADLT01000019">
    <property type="protein sequence ID" value="EHO63188.1"/>
    <property type="molecule type" value="Genomic_DNA"/>
</dbReference>
<protein>
    <submittedName>
        <fullName evidence="2">Uncharacterized protein</fullName>
    </submittedName>
</protein>
<keyword evidence="3" id="KW-1185">Reference proteome</keyword>
<comment type="caution">
    <text evidence="2">The sequence shown here is derived from an EMBL/GenBank/DDBJ whole genome shotgun (WGS) entry which is preliminary data.</text>
</comment>
<dbReference type="HOGENOM" id="CLU_1967049_0_0_9"/>
<gene>
    <name evidence="2" type="ORF">HMPREF9453_00888</name>
</gene>
<evidence type="ECO:0000313" key="2">
    <source>
        <dbReference type="EMBL" id="EHO63188.1"/>
    </source>
</evidence>